<comment type="similarity">
    <text evidence="1">Belongs to the universal stress protein A family.</text>
</comment>
<proteinExistence type="inferred from homology"/>
<evidence type="ECO:0000259" key="2">
    <source>
        <dbReference type="Pfam" id="PF00582"/>
    </source>
</evidence>
<dbReference type="Proteomes" id="UP001596514">
    <property type="component" value="Unassembled WGS sequence"/>
</dbReference>
<evidence type="ECO:0000256" key="1">
    <source>
        <dbReference type="ARBA" id="ARBA00008791"/>
    </source>
</evidence>
<dbReference type="PANTHER" id="PTHR46553:SF3">
    <property type="entry name" value="ADENINE NUCLEOTIDE ALPHA HYDROLASES-LIKE SUPERFAMILY PROTEIN"/>
    <property type="match status" value="1"/>
</dbReference>
<keyword evidence="4" id="KW-1185">Reference proteome</keyword>
<feature type="domain" description="UspA" evidence="2">
    <location>
        <begin position="4"/>
        <end position="139"/>
    </location>
</feature>
<name>A0ABW2SXU5_9ACTN</name>
<comment type="caution">
    <text evidence="3">The sequence shown here is derived from an EMBL/GenBank/DDBJ whole genome shotgun (WGS) entry which is preliminary data.</text>
</comment>
<dbReference type="Pfam" id="PF00582">
    <property type="entry name" value="Usp"/>
    <property type="match status" value="2"/>
</dbReference>
<organism evidence="3 4">
    <name type="scientific">Streptosporangium amethystogenes subsp. fukuiense</name>
    <dbReference type="NCBI Taxonomy" id="698418"/>
    <lineage>
        <taxon>Bacteria</taxon>
        <taxon>Bacillati</taxon>
        <taxon>Actinomycetota</taxon>
        <taxon>Actinomycetes</taxon>
        <taxon>Streptosporangiales</taxon>
        <taxon>Streptosporangiaceae</taxon>
        <taxon>Streptosporangium</taxon>
    </lineage>
</organism>
<dbReference type="InterPro" id="IPR006016">
    <property type="entry name" value="UspA"/>
</dbReference>
<dbReference type="PANTHER" id="PTHR46553">
    <property type="entry name" value="ADENINE NUCLEOTIDE ALPHA HYDROLASES-LIKE SUPERFAMILY PROTEIN"/>
    <property type="match status" value="1"/>
</dbReference>
<gene>
    <name evidence="3" type="ORF">ACFQVD_10470</name>
</gene>
<accession>A0ABW2SXU5</accession>
<dbReference type="RefSeq" id="WP_343966206.1">
    <property type="nucleotide sequence ID" value="NZ_BAAAGK010000038.1"/>
</dbReference>
<protein>
    <submittedName>
        <fullName evidence="3">Universal stress protein</fullName>
    </submittedName>
</protein>
<dbReference type="InterPro" id="IPR014729">
    <property type="entry name" value="Rossmann-like_a/b/a_fold"/>
</dbReference>
<dbReference type="EMBL" id="JBHTEE010000001">
    <property type="protein sequence ID" value="MFC7600519.1"/>
    <property type="molecule type" value="Genomic_DNA"/>
</dbReference>
<reference evidence="4" key="1">
    <citation type="journal article" date="2019" name="Int. J. Syst. Evol. Microbiol.">
        <title>The Global Catalogue of Microorganisms (GCM) 10K type strain sequencing project: providing services to taxonomists for standard genome sequencing and annotation.</title>
        <authorList>
            <consortium name="The Broad Institute Genomics Platform"/>
            <consortium name="The Broad Institute Genome Sequencing Center for Infectious Disease"/>
            <person name="Wu L."/>
            <person name="Ma J."/>
        </authorList>
    </citation>
    <scope>NUCLEOTIDE SEQUENCE [LARGE SCALE GENOMIC DNA]</scope>
    <source>
        <strain evidence="4">JCM 10083</strain>
    </source>
</reference>
<feature type="domain" description="UspA" evidence="2">
    <location>
        <begin position="149"/>
        <end position="282"/>
    </location>
</feature>
<dbReference type="InterPro" id="IPR006015">
    <property type="entry name" value="Universal_stress_UspA"/>
</dbReference>
<dbReference type="SUPFAM" id="SSF52402">
    <property type="entry name" value="Adenine nucleotide alpha hydrolases-like"/>
    <property type="match status" value="2"/>
</dbReference>
<sequence>MSNLIIVGADGSGNATAAVEWAADDAARTGLPLRIVTAVQRWPNDIPKFPAPEWEDAVTESSRKVLAAAEETARSRQPGIEVTTKLIDGSPALVLREQGKDATELVVGTRGLGGFAGAVIGSVSVHVAGHVHCPVVVVRPGRTGTHGEITVGLDDSEACEPALAYAFEQARLRGSTLRALYAWQVPVHIYAPEIVYDMDEFRAAHDKLVTDRLTGWRERYPEVKVIEDVRRAHAVEALSDASDTCDLLVVGSHGRGALGSLFLGSVSRGVLHHARCSVAVVRS</sequence>
<dbReference type="PRINTS" id="PR01438">
    <property type="entry name" value="UNVRSLSTRESS"/>
</dbReference>
<dbReference type="Gene3D" id="3.40.50.620">
    <property type="entry name" value="HUPs"/>
    <property type="match status" value="2"/>
</dbReference>
<evidence type="ECO:0000313" key="4">
    <source>
        <dbReference type="Proteomes" id="UP001596514"/>
    </source>
</evidence>
<evidence type="ECO:0000313" key="3">
    <source>
        <dbReference type="EMBL" id="MFC7600519.1"/>
    </source>
</evidence>